<feature type="transmembrane region" description="Helical" evidence="1">
    <location>
        <begin position="107"/>
        <end position="123"/>
    </location>
</feature>
<dbReference type="AlphaFoldDB" id="A0A7W9C8C8"/>
<feature type="transmembrane region" description="Helical" evidence="1">
    <location>
        <begin position="47"/>
        <end position="71"/>
    </location>
</feature>
<sequence length="142" mass="15268">MKLSQWIRAGIWILVLAMATQSFWERWSDLRSTQPEASVWMFAGEEALRLVIGVVVLGLGLMLVLAGQDVFDRLTKAHLTKMLPFLAAGLTVAVAATAVLIWVGSTWAPLAVAVSIGLAVYAAKAAGLEPKQTPDNLPRVEG</sequence>
<feature type="transmembrane region" description="Helical" evidence="1">
    <location>
        <begin position="7"/>
        <end position="27"/>
    </location>
</feature>
<feature type="transmembrane region" description="Helical" evidence="1">
    <location>
        <begin position="83"/>
        <end position="101"/>
    </location>
</feature>
<proteinExistence type="predicted"/>
<keyword evidence="1" id="KW-0472">Membrane</keyword>
<protein>
    <submittedName>
        <fullName evidence="2">Uncharacterized membrane protein YidH (DUF202 family)</fullName>
    </submittedName>
</protein>
<evidence type="ECO:0000313" key="3">
    <source>
        <dbReference type="Proteomes" id="UP000527324"/>
    </source>
</evidence>
<dbReference type="RefSeq" id="WP_183217690.1">
    <property type="nucleotide sequence ID" value="NZ_CAJFZW010000052.1"/>
</dbReference>
<organism evidence="2 3">
    <name type="scientific">Brevundimonas aurantiaca</name>
    <dbReference type="NCBI Taxonomy" id="74316"/>
    <lineage>
        <taxon>Bacteria</taxon>
        <taxon>Pseudomonadati</taxon>
        <taxon>Pseudomonadota</taxon>
        <taxon>Alphaproteobacteria</taxon>
        <taxon>Caulobacterales</taxon>
        <taxon>Caulobacteraceae</taxon>
        <taxon>Brevundimonas</taxon>
    </lineage>
</organism>
<reference evidence="2 3" key="1">
    <citation type="submission" date="2020-08" db="EMBL/GenBank/DDBJ databases">
        <title>Genomic Encyclopedia of Type Strains, Phase IV (KMG-IV): sequencing the most valuable type-strain genomes for metagenomic binning, comparative biology and taxonomic classification.</title>
        <authorList>
            <person name="Goeker M."/>
        </authorList>
    </citation>
    <scope>NUCLEOTIDE SEQUENCE [LARGE SCALE GENOMIC DNA]</scope>
    <source>
        <strain evidence="2 3">DSM 4731</strain>
    </source>
</reference>
<accession>A0A7W9C8C8</accession>
<evidence type="ECO:0000313" key="2">
    <source>
        <dbReference type="EMBL" id="MBB5740963.1"/>
    </source>
</evidence>
<evidence type="ECO:0000256" key="1">
    <source>
        <dbReference type="SAM" id="Phobius"/>
    </source>
</evidence>
<keyword evidence="3" id="KW-1185">Reference proteome</keyword>
<keyword evidence="1" id="KW-0812">Transmembrane</keyword>
<comment type="caution">
    <text evidence="2">The sequence shown here is derived from an EMBL/GenBank/DDBJ whole genome shotgun (WGS) entry which is preliminary data.</text>
</comment>
<dbReference type="EMBL" id="JACHOQ010000008">
    <property type="protein sequence ID" value="MBB5740963.1"/>
    <property type="molecule type" value="Genomic_DNA"/>
</dbReference>
<keyword evidence="1" id="KW-1133">Transmembrane helix</keyword>
<gene>
    <name evidence="2" type="ORF">GGQ93_002698</name>
</gene>
<dbReference type="Proteomes" id="UP000527324">
    <property type="component" value="Unassembled WGS sequence"/>
</dbReference>
<name>A0A7W9C8C8_9CAUL</name>